<dbReference type="RefSeq" id="WP_211972361.1">
    <property type="nucleotide sequence ID" value="NZ_JAGTXB010000003.1"/>
</dbReference>
<organism evidence="1 2">
    <name type="scientific">Chitinophaga hostae</name>
    <dbReference type="NCBI Taxonomy" id="2831022"/>
    <lineage>
        <taxon>Bacteria</taxon>
        <taxon>Pseudomonadati</taxon>
        <taxon>Bacteroidota</taxon>
        <taxon>Chitinophagia</taxon>
        <taxon>Chitinophagales</taxon>
        <taxon>Chitinophagaceae</taxon>
        <taxon>Chitinophaga</taxon>
    </lineage>
</organism>
<comment type="caution">
    <text evidence="1">The sequence shown here is derived from an EMBL/GenBank/DDBJ whole genome shotgun (WGS) entry which is preliminary data.</text>
</comment>
<evidence type="ECO:0000313" key="1">
    <source>
        <dbReference type="EMBL" id="MBS0027257.1"/>
    </source>
</evidence>
<accession>A0ABS5IY41</accession>
<keyword evidence="2" id="KW-1185">Reference proteome</keyword>
<gene>
    <name evidence="1" type="ORF">KE626_08045</name>
</gene>
<dbReference type="EMBL" id="JAGTXB010000003">
    <property type="protein sequence ID" value="MBS0027257.1"/>
    <property type="molecule type" value="Genomic_DNA"/>
</dbReference>
<dbReference type="Proteomes" id="UP000676386">
    <property type="component" value="Unassembled WGS sequence"/>
</dbReference>
<reference evidence="1 2" key="1">
    <citation type="submission" date="2021-04" db="EMBL/GenBank/DDBJ databases">
        <title>Chitinophaga sp. nov., isolated from the rhizosphere soil.</title>
        <authorList>
            <person name="He S."/>
        </authorList>
    </citation>
    <scope>NUCLEOTIDE SEQUENCE [LARGE SCALE GENOMIC DNA]</scope>
    <source>
        <strain evidence="1 2">2R12</strain>
    </source>
</reference>
<protein>
    <submittedName>
        <fullName evidence="1">Uncharacterized protein</fullName>
    </submittedName>
</protein>
<name>A0ABS5IY41_9BACT</name>
<proteinExistence type="predicted"/>
<sequence length="83" mass="9971">MTQEIKKFNITLPLESQMIHFDLHPVNIREKQLYQVYTRFGDKEYRFHMQTEDGKNFKITDRMSCPKEYIDLEANLSEAIINS</sequence>
<evidence type="ECO:0000313" key="2">
    <source>
        <dbReference type="Proteomes" id="UP000676386"/>
    </source>
</evidence>